<accession>A0A7H1MMS6</accession>
<sequence>MKTIDPATLITNVGALKNLVDLLSDITEFNIPLVFATDNINEKQQSNINQIIDKYRKIELLVPAMYQLSNVVRSELMKLPNDIVTEYED</sequence>
<dbReference type="AlphaFoldDB" id="A0A7H1MMS6"/>
<dbReference type="RefSeq" id="WP_006845104.1">
    <property type="nucleotide sequence ID" value="NZ_CP026847.1"/>
</dbReference>
<dbReference type="EMBL" id="CP043431">
    <property type="protein sequence ID" value="QNT64762.1"/>
    <property type="molecule type" value="Genomic_DNA"/>
</dbReference>
<evidence type="ECO:0000313" key="2">
    <source>
        <dbReference type="Proteomes" id="UP000516446"/>
    </source>
</evidence>
<gene>
    <name evidence="1" type="ORF">FY536_05605</name>
</gene>
<reference evidence="1 2" key="1">
    <citation type="submission" date="2019-08" db="EMBL/GenBank/DDBJ databases">
        <authorList>
            <person name="Chang H.C."/>
            <person name="Mun S.Y."/>
        </authorList>
    </citation>
    <scope>NUCLEOTIDE SEQUENCE [LARGE SCALE GENOMIC DNA]</scope>
    <source>
        <strain evidence="1 2">SK</strain>
    </source>
</reference>
<keyword evidence="2" id="KW-1185">Reference proteome</keyword>
<name>A0A7H1MMS6_9LACO</name>
<dbReference type="Proteomes" id="UP000516446">
    <property type="component" value="Chromosome"/>
</dbReference>
<evidence type="ECO:0000313" key="1">
    <source>
        <dbReference type="EMBL" id="QNT64762.1"/>
    </source>
</evidence>
<proteinExistence type="predicted"/>
<protein>
    <submittedName>
        <fullName evidence="1">Uncharacterized protein</fullName>
    </submittedName>
</protein>
<organism evidence="1 2">
    <name type="scientific">Weissella koreensis</name>
    <dbReference type="NCBI Taxonomy" id="165096"/>
    <lineage>
        <taxon>Bacteria</taxon>
        <taxon>Bacillati</taxon>
        <taxon>Bacillota</taxon>
        <taxon>Bacilli</taxon>
        <taxon>Lactobacillales</taxon>
        <taxon>Lactobacillaceae</taxon>
        <taxon>Weissella</taxon>
    </lineage>
</organism>